<sequence length="145" mass="16715">MGFALPHAIFFSLYWVGRWMMVQLSMTCWDAFFLYGQFGYLGLGLDRHLCYSSLSPLTVIFCTREGGFFLSTWRVRGFLGLAFSRLARVDSPPLYQRHSGGLLFWRCFILVFFLLLLLPTGCGFPRGGREHGGWKFATQRWGCFP</sequence>
<evidence type="ECO:0000313" key="2">
    <source>
        <dbReference type="EMBL" id="OCL11189.1"/>
    </source>
</evidence>
<gene>
    <name evidence="2" type="ORF">AOQ84DRAFT_197147</name>
</gene>
<evidence type="ECO:0000256" key="1">
    <source>
        <dbReference type="SAM" id="Phobius"/>
    </source>
</evidence>
<keyword evidence="1" id="KW-0472">Membrane</keyword>
<proteinExistence type="predicted"/>
<dbReference type="EMBL" id="KV749096">
    <property type="protein sequence ID" value="OCL11189.1"/>
    <property type="molecule type" value="Genomic_DNA"/>
</dbReference>
<keyword evidence="1" id="KW-0812">Transmembrane</keyword>
<feature type="transmembrane region" description="Helical" evidence="1">
    <location>
        <begin position="20"/>
        <end position="45"/>
    </location>
</feature>
<name>A0A8E2JVJ5_9PEZI</name>
<protein>
    <submittedName>
        <fullName evidence="2">Uncharacterized protein</fullName>
    </submittedName>
</protein>
<keyword evidence="1" id="KW-1133">Transmembrane helix</keyword>
<organism evidence="2 3">
    <name type="scientific">Glonium stellatum</name>
    <dbReference type="NCBI Taxonomy" id="574774"/>
    <lineage>
        <taxon>Eukaryota</taxon>
        <taxon>Fungi</taxon>
        <taxon>Dikarya</taxon>
        <taxon>Ascomycota</taxon>
        <taxon>Pezizomycotina</taxon>
        <taxon>Dothideomycetes</taxon>
        <taxon>Pleosporomycetidae</taxon>
        <taxon>Gloniales</taxon>
        <taxon>Gloniaceae</taxon>
        <taxon>Glonium</taxon>
    </lineage>
</organism>
<keyword evidence="3" id="KW-1185">Reference proteome</keyword>
<accession>A0A8E2JVJ5</accession>
<reference evidence="2 3" key="1">
    <citation type="journal article" date="2016" name="Nat. Commun.">
        <title>Ectomycorrhizal ecology is imprinted in the genome of the dominant symbiotic fungus Cenococcum geophilum.</title>
        <authorList>
            <consortium name="DOE Joint Genome Institute"/>
            <person name="Peter M."/>
            <person name="Kohler A."/>
            <person name="Ohm R.A."/>
            <person name="Kuo A."/>
            <person name="Krutzmann J."/>
            <person name="Morin E."/>
            <person name="Arend M."/>
            <person name="Barry K.W."/>
            <person name="Binder M."/>
            <person name="Choi C."/>
            <person name="Clum A."/>
            <person name="Copeland A."/>
            <person name="Grisel N."/>
            <person name="Haridas S."/>
            <person name="Kipfer T."/>
            <person name="LaButti K."/>
            <person name="Lindquist E."/>
            <person name="Lipzen A."/>
            <person name="Maire R."/>
            <person name="Meier B."/>
            <person name="Mihaltcheva S."/>
            <person name="Molinier V."/>
            <person name="Murat C."/>
            <person name="Poggeler S."/>
            <person name="Quandt C.A."/>
            <person name="Sperisen C."/>
            <person name="Tritt A."/>
            <person name="Tisserant E."/>
            <person name="Crous P.W."/>
            <person name="Henrissat B."/>
            <person name="Nehls U."/>
            <person name="Egli S."/>
            <person name="Spatafora J.W."/>
            <person name="Grigoriev I.V."/>
            <person name="Martin F.M."/>
        </authorList>
    </citation>
    <scope>NUCLEOTIDE SEQUENCE [LARGE SCALE GENOMIC DNA]</scope>
    <source>
        <strain evidence="2 3">CBS 207.34</strain>
    </source>
</reference>
<evidence type="ECO:0000313" key="3">
    <source>
        <dbReference type="Proteomes" id="UP000250140"/>
    </source>
</evidence>
<feature type="transmembrane region" description="Helical" evidence="1">
    <location>
        <begin position="103"/>
        <end position="124"/>
    </location>
</feature>
<dbReference type="AlphaFoldDB" id="A0A8E2JVJ5"/>
<dbReference type="Proteomes" id="UP000250140">
    <property type="component" value="Unassembled WGS sequence"/>
</dbReference>